<dbReference type="PRINTS" id="PR00114">
    <property type="entry name" value="STPHPHTASE"/>
</dbReference>
<dbReference type="PANTHER" id="PTHR42850">
    <property type="entry name" value="METALLOPHOSPHOESTERASE"/>
    <property type="match status" value="1"/>
</dbReference>
<evidence type="ECO:0000259" key="1">
    <source>
        <dbReference type="Pfam" id="PF00149"/>
    </source>
</evidence>
<organism evidence="2 3">
    <name type="scientific">Pedobacter segetis</name>
    <dbReference type="NCBI Taxonomy" id="2793069"/>
    <lineage>
        <taxon>Bacteria</taxon>
        <taxon>Pseudomonadati</taxon>
        <taxon>Bacteroidota</taxon>
        <taxon>Sphingobacteriia</taxon>
        <taxon>Sphingobacteriales</taxon>
        <taxon>Sphingobacteriaceae</taxon>
        <taxon>Pedobacter</taxon>
    </lineage>
</organism>
<dbReference type="Pfam" id="PF00149">
    <property type="entry name" value="Metallophos"/>
    <property type="match status" value="1"/>
</dbReference>
<dbReference type="InterPro" id="IPR029052">
    <property type="entry name" value="Metallo-depent_PP-like"/>
</dbReference>
<dbReference type="PANTHER" id="PTHR42850:SF4">
    <property type="entry name" value="ZINC-DEPENDENT ENDOPOLYPHOSPHATASE"/>
    <property type="match status" value="1"/>
</dbReference>
<gene>
    <name evidence="2" type="ORF">I5M32_14700</name>
</gene>
<dbReference type="EMBL" id="JAEHFY010000024">
    <property type="protein sequence ID" value="MBK0384214.1"/>
    <property type="molecule type" value="Genomic_DNA"/>
</dbReference>
<comment type="caution">
    <text evidence="2">The sequence shown here is derived from an EMBL/GenBank/DDBJ whole genome shotgun (WGS) entry which is preliminary data.</text>
</comment>
<keyword evidence="3" id="KW-1185">Reference proteome</keyword>
<accession>A0ABS1BMU0</accession>
<dbReference type="InterPro" id="IPR006186">
    <property type="entry name" value="Ser/Thr-sp_prot-phosphatase"/>
</dbReference>
<dbReference type="Proteomes" id="UP000660024">
    <property type="component" value="Unassembled WGS sequence"/>
</dbReference>
<protein>
    <submittedName>
        <fullName evidence="2">Serine/threonine protein phosphatase</fullName>
    </submittedName>
</protein>
<reference evidence="2 3" key="1">
    <citation type="submission" date="2020-12" db="EMBL/GenBank/DDBJ databases">
        <title>Bacterial novel species Pedobacter sp. SD-b isolated from soil.</title>
        <authorList>
            <person name="Jung H.-Y."/>
        </authorList>
    </citation>
    <scope>NUCLEOTIDE SEQUENCE [LARGE SCALE GENOMIC DNA]</scope>
    <source>
        <strain evidence="2 3">SD-b</strain>
    </source>
</reference>
<feature type="domain" description="Calcineurin-like phosphoesterase" evidence="1">
    <location>
        <begin position="6"/>
        <end position="166"/>
    </location>
</feature>
<dbReference type="RefSeq" id="WP_200587709.1">
    <property type="nucleotide sequence ID" value="NZ_JAEHFY010000024.1"/>
</dbReference>
<sequence length="222" mass="25309">MKDYFIVGDVHGCFYTLELLLKNWTPGQQQLIFVGDIIDHGNHSPQVAALIKKIAKENTDTIVLRGNHEQLFINHCLNQFNQDWYEKSGERTFGQYLAMGRNIDEDAKWFATFPVYFREENIFISHAGMPKTENPFDPNNPDGVVWHRDEIQDLPQIQAYGHTPKEEAVFDAATNAINIDTGAYKCNKLTSIVIDKAGKIKDLISIDTHDKDLPVEEEACIL</sequence>
<name>A0ABS1BMU0_9SPHI</name>
<evidence type="ECO:0000313" key="3">
    <source>
        <dbReference type="Proteomes" id="UP000660024"/>
    </source>
</evidence>
<dbReference type="SUPFAM" id="SSF56300">
    <property type="entry name" value="Metallo-dependent phosphatases"/>
    <property type="match status" value="1"/>
</dbReference>
<dbReference type="Gene3D" id="3.60.21.10">
    <property type="match status" value="1"/>
</dbReference>
<dbReference type="InterPro" id="IPR004843">
    <property type="entry name" value="Calcineurin-like_PHP"/>
</dbReference>
<evidence type="ECO:0000313" key="2">
    <source>
        <dbReference type="EMBL" id="MBK0384214.1"/>
    </source>
</evidence>
<proteinExistence type="predicted"/>
<dbReference type="InterPro" id="IPR050126">
    <property type="entry name" value="Ap4A_hydrolase"/>
</dbReference>